<evidence type="ECO:0000256" key="3">
    <source>
        <dbReference type="SAM" id="SignalP"/>
    </source>
</evidence>
<evidence type="ECO:0000313" key="7">
    <source>
        <dbReference type="Proteomes" id="UP000435112"/>
    </source>
</evidence>
<dbReference type="EMBL" id="QXFU01004259">
    <property type="protein sequence ID" value="KAE8969756.1"/>
    <property type="molecule type" value="Genomic_DNA"/>
</dbReference>
<feature type="transmembrane region" description="Helical" evidence="2">
    <location>
        <begin position="293"/>
        <end position="315"/>
    </location>
</feature>
<evidence type="ECO:0000256" key="1">
    <source>
        <dbReference type="SAM" id="MobiDB-lite"/>
    </source>
</evidence>
<keyword evidence="2" id="KW-0812">Transmembrane</keyword>
<feature type="compositionally biased region" description="Basic and acidic residues" evidence="1">
    <location>
        <begin position="179"/>
        <end position="253"/>
    </location>
</feature>
<dbReference type="OrthoDB" id="165641at2759"/>
<dbReference type="Proteomes" id="UP000429607">
    <property type="component" value="Unassembled WGS sequence"/>
</dbReference>
<evidence type="ECO:0000313" key="6">
    <source>
        <dbReference type="Proteomes" id="UP000429607"/>
    </source>
</evidence>
<accession>A0A6A3HHT1</accession>
<evidence type="ECO:0000313" key="4">
    <source>
        <dbReference type="EMBL" id="KAE8969756.1"/>
    </source>
</evidence>
<keyword evidence="2" id="KW-0472">Membrane</keyword>
<organism evidence="4 7">
    <name type="scientific">Phytophthora rubi</name>
    <dbReference type="NCBI Taxonomy" id="129364"/>
    <lineage>
        <taxon>Eukaryota</taxon>
        <taxon>Sar</taxon>
        <taxon>Stramenopiles</taxon>
        <taxon>Oomycota</taxon>
        <taxon>Peronosporomycetes</taxon>
        <taxon>Peronosporales</taxon>
        <taxon>Peronosporaceae</taxon>
        <taxon>Phytophthora</taxon>
    </lineage>
</organism>
<sequence length="372" mass="43313">MVPIRWAGSLLLLCWVSVARSAADQVAEMDALLVAKMEETQRAYAAVAQQLSAASQVADLFVLEDAQLQLLAVETRTKLAETQAEVRREMQMALQEVEALRRAAVGNATAWRETVEGLRAATRAKRQALQQMQLQKEIEEEKEMERKAQRELEMLQELETQREQEVELELRAQEELEKLQEVERHQEEEEKKKKKQQEMEMEKQRQEKDEQKQKLKLQELERQQELERRQETRQQEVMEASRSDSPKAGDVGDRTVQSALGGEHNGTVKRLLDIYVSWERVVHNAAATIYRQLVLPVVAILGFFLVLTVVIARYNSMKQARRNRRVLYSGYPKTYQRKTKHEPKTMSSESDDLRPRYRNPATRRDPNNFIED</sequence>
<protein>
    <submittedName>
        <fullName evidence="4">Uncharacterized protein</fullName>
    </submittedName>
</protein>
<reference evidence="6 7" key="1">
    <citation type="submission" date="2018-09" db="EMBL/GenBank/DDBJ databases">
        <title>Genomic investigation of the strawberry pathogen Phytophthora fragariae indicates pathogenicity is determined by transcriptional variation in three key races.</title>
        <authorList>
            <person name="Adams T.M."/>
            <person name="Armitage A.D."/>
            <person name="Sobczyk M.K."/>
            <person name="Bates H.J."/>
            <person name="Dunwell J.M."/>
            <person name="Nellist C.F."/>
            <person name="Harrison R.J."/>
        </authorList>
    </citation>
    <scope>NUCLEOTIDE SEQUENCE [LARGE SCALE GENOMIC DNA]</scope>
    <source>
        <strain evidence="5 6">SCRP249</strain>
        <strain evidence="4 7">SCRP324</strain>
    </source>
</reference>
<feature type="signal peptide" evidence="3">
    <location>
        <begin position="1"/>
        <end position="21"/>
    </location>
</feature>
<keyword evidence="2" id="KW-1133">Transmembrane helix</keyword>
<proteinExistence type="predicted"/>
<evidence type="ECO:0000256" key="2">
    <source>
        <dbReference type="SAM" id="Phobius"/>
    </source>
</evidence>
<dbReference type="Proteomes" id="UP000435112">
    <property type="component" value="Unassembled WGS sequence"/>
</dbReference>
<keyword evidence="3" id="KW-0732">Signal</keyword>
<dbReference type="EMBL" id="QXFV01004316">
    <property type="protein sequence ID" value="KAE8970360.1"/>
    <property type="molecule type" value="Genomic_DNA"/>
</dbReference>
<evidence type="ECO:0000313" key="5">
    <source>
        <dbReference type="EMBL" id="KAE8970360.1"/>
    </source>
</evidence>
<comment type="caution">
    <text evidence="4">The sequence shown here is derived from an EMBL/GenBank/DDBJ whole genome shotgun (WGS) entry which is preliminary data.</text>
</comment>
<dbReference type="AlphaFoldDB" id="A0A6A3HHT1"/>
<feature type="region of interest" description="Disordered" evidence="1">
    <location>
        <begin position="179"/>
        <end position="261"/>
    </location>
</feature>
<feature type="chain" id="PRO_5036379665" evidence="3">
    <location>
        <begin position="22"/>
        <end position="372"/>
    </location>
</feature>
<gene>
    <name evidence="5" type="ORF">PR001_g27228</name>
    <name evidence="4" type="ORF">PR002_g27336</name>
</gene>
<feature type="region of interest" description="Disordered" evidence="1">
    <location>
        <begin position="328"/>
        <end position="372"/>
    </location>
</feature>
<name>A0A6A3HHT1_9STRA</name>